<dbReference type="InterPro" id="IPR016181">
    <property type="entry name" value="Acyl_CoA_acyltransferase"/>
</dbReference>
<keyword evidence="5" id="KW-1185">Reference proteome</keyword>
<dbReference type="PANTHER" id="PTHR43072:SF23">
    <property type="entry name" value="UPF0039 PROTEIN C11D3.02C"/>
    <property type="match status" value="1"/>
</dbReference>
<proteinExistence type="predicted"/>
<dbReference type="SUPFAM" id="SSF55729">
    <property type="entry name" value="Acyl-CoA N-acyltransferases (Nat)"/>
    <property type="match status" value="1"/>
</dbReference>
<dbReference type="CDD" id="cd04301">
    <property type="entry name" value="NAT_SF"/>
    <property type="match status" value="1"/>
</dbReference>
<organism evidence="4 5">
    <name type="scientific">Allopseudospirillum japonicum</name>
    <dbReference type="NCBI Taxonomy" id="64971"/>
    <lineage>
        <taxon>Bacteria</taxon>
        <taxon>Pseudomonadati</taxon>
        <taxon>Pseudomonadota</taxon>
        <taxon>Gammaproteobacteria</taxon>
        <taxon>Oceanospirillales</taxon>
        <taxon>Oceanospirillaceae</taxon>
        <taxon>Allopseudospirillum</taxon>
    </lineage>
</organism>
<evidence type="ECO:0000256" key="1">
    <source>
        <dbReference type="ARBA" id="ARBA00022679"/>
    </source>
</evidence>
<feature type="domain" description="N-acetyltransferase" evidence="3">
    <location>
        <begin position="1"/>
        <end position="156"/>
    </location>
</feature>
<dbReference type="OrthoDB" id="5459937at2"/>
<evidence type="ECO:0000259" key="3">
    <source>
        <dbReference type="PROSITE" id="PS51186"/>
    </source>
</evidence>
<reference evidence="5" key="1">
    <citation type="submission" date="2016-10" db="EMBL/GenBank/DDBJ databases">
        <authorList>
            <person name="Varghese N."/>
            <person name="Submissions S."/>
        </authorList>
    </citation>
    <scope>NUCLEOTIDE SEQUENCE [LARGE SCALE GENOMIC DNA]</scope>
    <source>
        <strain evidence="5">DSM 7165</strain>
    </source>
</reference>
<keyword evidence="1 4" id="KW-0808">Transferase</keyword>
<dbReference type="RefSeq" id="WP_093308278.1">
    <property type="nucleotide sequence ID" value="NZ_FNYH01000001.1"/>
</dbReference>
<dbReference type="InterPro" id="IPR000182">
    <property type="entry name" value="GNAT_dom"/>
</dbReference>
<sequence length="165" mass="18519">MLIRYARYDDLESIVAIYNQSIPEGLATADTQPVSVDARRDWFHRHTPERRPLLVAQEDSYAPLAGWISFEDFYGRPAYAKTTELSLYIASEARGQGIGRQLLKDALQRAPLLGVSKLVAYIFSHNTPSLGLFTSEGFRLWGQLPHVAQLGERQCDLSILGRDAP</sequence>
<accession>A0A1H6QDJ7</accession>
<keyword evidence="2" id="KW-0012">Acyltransferase</keyword>
<dbReference type="PROSITE" id="PS51186">
    <property type="entry name" value="GNAT"/>
    <property type="match status" value="1"/>
</dbReference>
<dbReference type="PANTHER" id="PTHR43072">
    <property type="entry name" value="N-ACETYLTRANSFERASE"/>
    <property type="match status" value="1"/>
</dbReference>
<dbReference type="AlphaFoldDB" id="A0A1H6QDJ7"/>
<dbReference type="Pfam" id="PF00583">
    <property type="entry name" value="Acetyltransf_1"/>
    <property type="match status" value="1"/>
</dbReference>
<evidence type="ECO:0000313" key="5">
    <source>
        <dbReference type="Proteomes" id="UP000242999"/>
    </source>
</evidence>
<evidence type="ECO:0000313" key="4">
    <source>
        <dbReference type="EMBL" id="SEI41783.1"/>
    </source>
</evidence>
<protein>
    <submittedName>
        <fullName evidence="4">Phosphinothricin acetyltransferase</fullName>
    </submittedName>
</protein>
<dbReference type="GO" id="GO:0016747">
    <property type="term" value="F:acyltransferase activity, transferring groups other than amino-acyl groups"/>
    <property type="evidence" value="ECO:0007669"/>
    <property type="project" value="InterPro"/>
</dbReference>
<name>A0A1H6QDJ7_9GAMM</name>
<evidence type="ECO:0000256" key="2">
    <source>
        <dbReference type="ARBA" id="ARBA00023315"/>
    </source>
</evidence>
<dbReference type="Proteomes" id="UP000242999">
    <property type="component" value="Unassembled WGS sequence"/>
</dbReference>
<dbReference type="EMBL" id="FNYH01000001">
    <property type="protein sequence ID" value="SEI41783.1"/>
    <property type="molecule type" value="Genomic_DNA"/>
</dbReference>
<dbReference type="STRING" id="64971.SAMN05421831_101413"/>
<dbReference type="Gene3D" id="3.40.630.30">
    <property type="match status" value="1"/>
</dbReference>
<gene>
    <name evidence="4" type="ORF">SAMN05421831_101413</name>
</gene>